<comment type="caution">
    <text evidence="6">The sequence shown here is derived from an EMBL/GenBank/DDBJ whole genome shotgun (WGS) entry which is preliminary data.</text>
</comment>
<evidence type="ECO:0000259" key="5">
    <source>
        <dbReference type="SMART" id="SM00701"/>
    </source>
</evidence>
<dbReference type="InterPro" id="IPR002502">
    <property type="entry name" value="Amidase_domain"/>
</dbReference>
<evidence type="ECO:0000259" key="4">
    <source>
        <dbReference type="SMART" id="SM00644"/>
    </source>
</evidence>
<dbReference type="InterPro" id="IPR006619">
    <property type="entry name" value="PGRP_domain_met/bac"/>
</dbReference>
<evidence type="ECO:0000256" key="3">
    <source>
        <dbReference type="SAM" id="SignalP"/>
    </source>
</evidence>
<evidence type="ECO:0000313" key="7">
    <source>
        <dbReference type="Proteomes" id="UP000596742"/>
    </source>
</evidence>
<dbReference type="PANTHER" id="PTHR11022">
    <property type="entry name" value="PEPTIDOGLYCAN RECOGNITION PROTEIN"/>
    <property type="match status" value="1"/>
</dbReference>
<dbReference type="GO" id="GO:0008745">
    <property type="term" value="F:N-acetylmuramoyl-L-alanine amidase activity"/>
    <property type="evidence" value="ECO:0007669"/>
    <property type="project" value="InterPro"/>
</dbReference>
<accession>A0A8B6CWY6</accession>
<dbReference type="SMART" id="SM00701">
    <property type="entry name" value="PGRP"/>
    <property type="match status" value="1"/>
</dbReference>
<dbReference type="SUPFAM" id="SSF55846">
    <property type="entry name" value="N-acetylmuramoyl-L-alanine amidase-like"/>
    <property type="match status" value="1"/>
</dbReference>
<dbReference type="OrthoDB" id="10001926at2759"/>
<protein>
    <submittedName>
        <fullName evidence="6">Uncharacterized protein</fullName>
    </submittedName>
</protein>
<dbReference type="Gene3D" id="3.40.80.10">
    <property type="entry name" value="Peptidoglycan recognition protein-like"/>
    <property type="match status" value="1"/>
</dbReference>
<dbReference type="PANTHER" id="PTHR11022:SF41">
    <property type="entry name" value="PEPTIDOGLYCAN-RECOGNITION PROTEIN LC-RELATED"/>
    <property type="match status" value="1"/>
</dbReference>
<feature type="signal peptide" evidence="3">
    <location>
        <begin position="1"/>
        <end position="19"/>
    </location>
</feature>
<name>A0A8B6CWY6_MYTGA</name>
<dbReference type="Proteomes" id="UP000596742">
    <property type="component" value="Unassembled WGS sequence"/>
</dbReference>
<dbReference type="CDD" id="cd06583">
    <property type="entry name" value="PGRP"/>
    <property type="match status" value="1"/>
</dbReference>
<feature type="region of interest" description="Disordered" evidence="2">
    <location>
        <begin position="97"/>
        <end position="156"/>
    </location>
</feature>
<dbReference type="GO" id="GO:0009253">
    <property type="term" value="P:peptidoglycan catabolic process"/>
    <property type="evidence" value="ECO:0007669"/>
    <property type="project" value="InterPro"/>
</dbReference>
<dbReference type="SMART" id="SM00644">
    <property type="entry name" value="Ami_2"/>
    <property type="match status" value="1"/>
</dbReference>
<dbReference type="EMBL" id="UYJE01002376">
    <property type="protein sequence ID" value="VDI10235.1"/>
    <property type="molecule type" value="Genomic_DNA"/>
</dbReference>
<reference evidence="6" key="1">
    <citation type="submission" date="2018-11" db="EMBL/GenBank/DDBJ databases">
        <authorList>
            <person name="Alioto T."/>
            <person name="Alioto T."/>
        </authorList>
    </citation>
    <scope>NUCLEOTIDE SEQUENCE</scope>
</reference>
<evidence type="ECO:0000256" key="2">
    <source>
        <dbReference type="SAM" id="MobiDB-lite"/>
    </source>
</evidence>
<dbReference type="InterPro" id="IPR015510">
    <property type="entry name" value="PGRP"/>
</dbReference>
<dbReference type="InterPro" id="IPR036505">
    <property type="entry name" value="Amidase/PGRP_sf"/>
</dbReference>
<comment type="similarity">
    <text evidence="1">Belongs to the N-acetylmuramoyl-L-alanine amidase 2 family.</text>
</comment>
<dbReference type="Pfam" id="PF01510">
    <property type="entry name" value="Amidase_2"/>
    <property type="match status" value="1"/>
</dbReference>
<sequence>MDVYVLAVCFLLEADYSSARDCLCVHKGTVLPVDQHITVTELPGGTCVEILKEHVHFKNANWTHIMYQGHHAFVEKVNTAFDKVKCDDNNVPITTTVASTTRQTTRQTTQSTTQSTTQPTTKPTTPVPQTTAMPLTTTLHHGTTPPPAPFCPPTSGKPSHGNLNCTGVKILSRSSWGASSQYESINDLTRQFSCSVDFVVVHHTLGDRCVTLADCEQRIRTDIQNWQHRQFNFAIGGDGTIYELNGFDSVAKHANFYDNISLGIAFIGDFSSVPPTQAAIDSLKKFLACAVHERLLAAYYVLRTERDVIGTGFGDALYSQIEKLPHY</sequence>
<keyword evidence="3" id="KW-0732">Signal</keyword>
<proteinExistence type="inferred from homology"/>
<evidence type="ECO:0000256" key="1">
    <source>
        <dbReference type="ARBA" id="ARBA00007553"/>
    </source>
</evidence>
<keyword evidence="7" id="KW-1185">Reference proteome</keyword>
<organism evidence="6 7">
    <name type="scientific">Mytilus galloprovincialis</name>
    <name type="common">Mediterranean mussel</name>
    <dbReference type="NCBI Taxonomy" id="29158"/>
    <lineage>
        <taxon>Eukaryota</taxon>
        <taxon>Metazoa</taxon>
        <taxon>Spiralia</taxon>
        <taxon>Lophotrochozoa</taxon>
        <taxon>Mollusca</taxon>
        <taxon>Bivalvia</taxon>
        <taxon>Autobranchia</taxon>
        <taxon>Pteriomorphia</taxon>
        <taxon>Mytilida</taxon>
        <taxon>Mytiloidea</taxon>
        <taxon>Mytilidae</taxon>
        <taxon>Mytilinae</taxon>
        <taxon>Mytilus</taxon>
    </lineage>
</organism>
<feature type="domain" description="N-acetylmuramoyl-L-alanine amidase" evidence="4">
    <location>
        <begin position="186"/>
        <end position="314"/>
    </location>
</feature>
<feature type="chain" id="PRO_5033014233" evidence="3">
    <location>
        <begin position="20"/>
        <end position="327"/>
    </location>
</feature>
<feature type="domain" description="Peptidoglycan recognition protein family" evidence="5">
    <location>
        <begin position="168"/>
        <end position="309"/>
    </location>
</feature>
<evidence type="ECO:0000313" key="6">
    <source>
        <dbReference type="EMBL" id="VDI10235.1"/>
    </source>
</evidence>
<gene>
    <name evidence="6" type="ORF">MGAL_10B020371</name>
</gene>
<dbReference type="GO" id="GO:0008270">
    <property type="term" value="F:zinc ion binding"/>
    <property type="evidence" value="ECO:0007669"/>
    <property type="project" value="InterPro"/>
</dbReference>
<feature type="compositionally biased region" description="Low complexity" evidence="2">
    <location>
        <begin position="97"/>
        <end position="143"/>
    </location>
</feature>
<dbReference type="AlphaFoldDB" id="A0A8B6CWY6"/>